<dbReference type="CDD" id="cd01029">
    <property type="entry name" value="TOPRIM_primases"/>
    <property type="match status" value="1"/>
</dbReference>
<evidence type="ECO:0000259" key="3">
    <source>
        <dbReference type="Pfam" id="PF08707"/>
    </source>
</evidence>
<evidence type="ECO:0000313" key="5">
    <source>
        <dbReference type="EMBL" id="VVE88408.1"/>
    </source>
</evidence>
<dbReference type="Pfam" id="PF06048">
    <property type="entry name" value="DUF927"/>
    <property type="match status" value="1"/>
</dbReference>
<evidence type="ECO:0000256" key="1">
    <source>
        <dbReference type="SAM" id="MobiDB-lite"/>
    </source>
</evidence>
<feature type="compositionally biased region" description="Basic and acidic residues" evidence="1">
    <location>
        <begin position="101"/>
        <end position="121"/>
    </location>
</feature>
<dbReference type="InterPro" id="IPR009270">
    <property type="entry name" value="DUF927"/>
</dbReference>
<sequence length="933" mass="100356">MSVQTREGRIRAALACIPADLPHDEWVKVAAGLYDGLGAAGFDVFAEWSRGDPRYKEAEARSTWKSAQRMLAVHVGTLFHIAQQYGFDARDTSAVTVDPVEQDRRRAERERSAAKEANEREAKARNAAALAAAVWGKATPVGGGHPYLTRKGVQPVDTLREIDVSRLVKLIGYRPKRGVEPLEGSTLVAPITVDGKLSSLEVIDGDGRKSALAGGVKTGGYWAAQAMPDTLDVLLIAEGVATALSVSQCSGYPAIAALSVGQMAATAKAMRERYPDASLVLLADLDKATGEAHETAVKATQAVGARLAVPDFGKTRQPDQTDFNDLHTARGADAVKASIEAALATVAVGKREGGYGPNGEPVEHVSVSQSGTYFVGVKVDPETGELAHSAPLWLCDPLEILGIGVDDSGRQVRVLRWNRPGSNQAITASMPCAEVGEREGWARLRNGGLAVAVGRAARERLAHWLQTWNRDTHYKIINMPGWQCGAYVMPDGTIVGKPDGRMHFDGRLSNPTAYAARGTLDEWRTSVGRLARGNALPMAAIACALAGPLLPIAGEKDGIGLHLFANTSSGKTTTADAAASVWGDPVRTKTSWSGTQLGHALNAEAANHRLLYLDEIGAGDASRIGPALYMMLNGQSKSQGARDGGTVAARSWLSTFLSTGEVGMSRYLSEGGVQPRGGQEIRMLDVPADGGAHRAFDCLHEFAAAGDFAVAVEAASHERYGTLGRAFVEWLVPRCEEARETINRERERMAAMVPDGSAPPVRRATRKFAILSAAAVLASHAGLTGWTVDEARAAIDCVWKRWLDVFGTGDRDDARLIEQANAVLLSNEYGRFILLSTETAPQDPNVRDAMGYRRYKDDQVTFYVREHAFRNEVVAGFDMLRACRVLHEAGMLHRNEKRRSYKVNIGKFKGVNLGDGYRMRPRAGEAPPDEDGD</sequence>
<feature type="domain" description="DUF927" evidence="2">
    <location>
        <begin position="367"/>
        <end position="646"/>
    </location>
</feature>
<feature type="region of interest" description="Disordered" evidence="1">
    <location>
        <begin position="98"/>
        <end position="121"/>
    </location>
</feature>
<dbReference type="AlphaFoldDB" id="A0A5E5BSL6"/>
<dbReference type="OrthoDB" id="784829at2"/>
<dbReference type="Proteomes" id="UP000382040">
    <property type="component" value="Unassembled WGS sequence"/>
</dbReference>
<dbReference type="Pfam" id="PF13362">
    <property type="entry name" value="Toprim_3"/>
    <property type="match status" value="1"/>
</dbReference>
<feature type="domain" description="Primase C-terminal 2" evidence="3">
    <location>
        <begin position="10"/>
        <end position="82"/>
    </location>
</feature>
<dbReference type="RefSeq" id="WP_150559719.1">
    <property type="nucleotide sequence ID" value="NZ_CABPST010000005.1"/>
</dbReference>
<dbReference type="InterPro" id="IPR014819">
    <property type="entry name" value="PriCT_2"/>
</dbReference>
<keyword evidence="6" id="KW-1185">Reference proteome</keyword>
<proteinExistence type="predicted"/>
<accession>A0A5E5BSL6</accession>
<dbReference type="InterPro" id="IPR006171">
    <property type="entry name" value="TOPRIM_dom"/>
</dbReference>
<dbReference type="GO" id="GO:0016817">
    <property type="term" value="F:hydrolase activity, acting on acid anhydrides"/>
    <property type="evidence" value="ECO:0007669"/>
    <property type="project" value="InterPro"/>
</dbReference>
<dbReference type="Pfam" id="PF08707">
    <property type="entry name" value="PriCT_2"/>
    <property type="match status" value="1"/>
</dbReference>
<reference evidence="5 6" key="1">
    <citation type="submission" date="2019-08" db="EMBL/GenBank/DDBJ databases">
        <authorList>
            <person name="Peeters C."/>
        </authorList>
    </citation>
    <scope>NUCLEOTIDE SEQUENCE [LARGE SCALE GENOMIC DNA]</scope>
    <source>
        <strain evidence="5 6">LMG 20603</strain>
    </source>
</reference>
<name>A0A5E5BSL6_9BURK</name>
<feature type="domain" description="Toprim" evidence="4">
    <location>
        <begin position="234"/>
        <end position="333"/>
    </location>
</feature>
<dbReference type="InterPro" id="IPR034154">
    <property type="entry name" value="TOPRIM_DnaG/twinkle"/>
</dbReference>
<evidence type="ECO:0000313" key="6">
    <source>
        <dbReference type="Proteomes" id="UP000382040"/>
    </source>
</evidence>
<protein>
    <submittedName>
        <fullName evidence="5">DNA primase</fullName>
    </submittedName>
</protein>
<evidence type="ECO:0000259" key="4">
    <source>
        <dbReference type="Pfam" id="PF13362"/>
    </source>
</evidence>
<dbReference type="EMBL" id="CABPST010000005">
    <property type="protein sequence ID" value="VVE88408.1"/>
    <property type="molecule type" value="Genomic_DNA"/>
</dbReference>
<evidence type="ECO:0000259" key="2">
    <source>
        <dbReference type="Pfam" id="PF06048"/>
    </source>
</evidence>
<gene>
    <name evidence="5" type="ORF">PBR20603_02363</name>
</gene>
<organism evidence="5 6">
    <name type="scientific">Pandoraea bronchicola</name>
    <dbReference type="NCBI Taxonomy" id="2508287"/>
    <lineage>
        <taxon>Bacteria</taxon>
        <taxon>Pseudomonadati</taxon>
        <taxon>Pseudomonadota</taxon>
        <taxon>Betaproteobacteria</taxon>
        <taxon>Burkholderiales</taxon>
        <taxon>Burkholderiaceae</taxon>
        <taxon>Pandoraea</taxon>
    </lineage>
</organism>